<feature type="domain" description="HTH tetR-type" evidence="5">
    <location>
        <begin position="44"/>
        <end position="104"/>
    </location>
</feature>
<name>A0A6M6JS97_9PSEU</name>
<dbReference type="GO" id="GO:0000976">
    <property type="term" value="F:transcription cis-regulatory region binding"/>
    <property type="evidence" value="ECO:0007669"/>
    <property type="project" value="TreeGrafter"/>
</dbReference>
<dbReference type="SUPFAM" id="SSF46689">
    <property type="entry name" value="Homeodomain-like"/>
    <property type="match status" value="1"/>
</dbReference>
<proteinExistence type="predicted"/>
<evidence type="ECO:0000259" key="5">
    <source>
        <dbReference type="PROSITE" id="PS50977"/>
    </source>
</evidence>
<organism evidence="6 7">
    <name type="scientific">Pseudonocardia broussonetiae</name>
    <dbReference type="NCBI Taxonomy" id="2736640"/>
    <lineage>
        <taxon>Bacteria</taxon>
        <taxon>Bacillati</taxon>
        <taxon>Actinomycetota</taxon>
        <taxon>Actinomycetes</taxon>
        <taxon>Pseudonocardiales</taxon>
        <taxon>Pseudonocardiaceae</taxon>
        <taxon>Pseudonocardia</taxon>
    </lineage>
</organism>
<protein>
    <submittedName>
        <fullName evidence="6">TetR/AcrR family transcriptional regulator</fullName>
    </submittedName>
</protein>
<dbReference type="RefSeq" id="WP_172166963.1">
    <property type="nucleotide sequence ID" value="NZ_CP053564.1"/>
</dbReference>
<dbReference type="EMBL" id="CP053564">
    <property type="protein sequence ID" value="QJY49986.1"/>
    <property type="molecule type" value="Genomic_DNA"/>
</dbReference>
<sequence length="242" mass="25773">MIKQDVHSLALLAWLIASGDEGEPVATGADRGRAPLSLRERNKLRTRRSLLDAALEIFTEQGFGSASVEAIAARAGASKVTVYSYFPSGREELFRQLYDEINTELLDRALALWGASEGLVDRVTALARALLEIGARPLVGRFYSIDDPALEAALDPVRGHASGTFRQLISAELGRCRDAGELSSTADPDALARLLVGASRAALTEVARRPERAGELLEAFADLVRGLLGDADDAGADAPGAY</sequence>
<accession>A0A6M6JS97</accession>
<feature type="DNA-binding region" description="H-T-H motif" evidence="4">
    <location>
        <begin position="67"/>
        <end position="86"/>
    </location>
</feature>
<keyword evidence="2 4" id="KW-0238">DNA-binding</keyword>
<dbReference type="FunFam" id="1.10.10.60:FF:000141">
    <property type="entry name" value="TetR family transcriptional regulator"/>
    <property type="match status" value="1"/>
</dbReference>
<dbReference type="Proteomes" id="UP000505377">
    <property type="component" value="Chromosome"/>
</dbReference>
<dbReference type="PROSITE" id="PS50977">
    <property type="entry name" value="HTH_TETR_2"/>
    <property type="match status" value="1"/>
</dbReference>
<dbReference type="PRINTS" id="PR00455">
    <property type="entry name" value="HTHTETR"/>
</dbReference>
<dbReference type="Gene3D" id="1.10.357.10">
    <property type="entry name" value="Tetracycline Repressor, domain 2"/>
    <property type="match status" value="1"/>
</dbReference>
<evidence type="ECO:0000313" key="6">
    <source>
        <dbReference type="EMBL" id="QJY49986.1"/>
    </source>
</evidence>
<evidence type="ECO:0000313" key="7">
    <source>
        <dbReference type="Proteomes" id="UP000505377"/>
    </source>
</evidence>
<dbReference type="SUPFAM" id="SSF48498">
    <property type="entry name" value="Tetracyclin repressor-like, C-terminal domain"/>
    <property type="match status" value="1"/>
</dbReference>
<evidence type="ECO:0000256" key="3">
    <source>
        <dbReference type="ARBA" id="ARBA00023163"/>
    </source>
</evidence>
<evidence type="ECO:0000256" key="1">
    <source>
        <dbReference type="ARBA" id="ARBA00023015"/>
    </source>
</evidence>
<dbReference type="Pfam" id="PF00440">
    <property type="entry name" value="TetR_N"/>
    <property type="match status" value="1"/>
</dbReference>
<dbReference type="GO" id="GO:0045892">
    <property type="term" value="P:negative regulation of DNA-templated transcription"/>
    <property type="evidence" value="ECO:0007669"/>
    <property type="project" value="UniProtKB-ARBA"/>
</dbReference>
<keyword evidence="1" id="KW-0805">Transcription regulation</keyword>
<dbReference type="PANTHER" id="PTHR30055">
    <property type="entry name" value="HTH-TYPE TRANSCRIPTIONAL REGULATOR RUTR"/>
    <property type="match status" value="1"/>
</dbReference>
<keyword evidence="3" id="KW-0804">Transcription</keyword>
<dbReference type="InterPro" id="IPR009057">
    <property type="entry name" value="Homeodomain-like_sf"/>
</dbReference>
<dbReference type="KEGG" id="pbro:HOP40_32950"/>
<dbReference type="InterPro" id="IPR036271">
    <property type="entry name" value="Tet_transcr_reg_TetR-rel_C_sf"/>
</dbReference>
<gene>
    <name evidence="6" type="ORF">HOP40_32950</name>
</gene>
<reference evidence="6 7" key="1">
    <citation type="submission" date="2020-05" db="EMBL/GenBank/DDBJ databases">
        <authorList>
            <person name="Mo P."/>
        </authorList>
    </citation>
    <scope>NUCLEOTIDE SEQUENCE [LARGE SCALE GENOMIC DNA]</scope>
    <source>
        <strain evidence="6 7">Gen01</strain>
    </source>
</reference>
<dbReference type="InterPro" id="IPR001647">
    <property type="entry name" value="HTH_TetR"/>
</dbReference>
<keyword evidence="7" id="KW-1185">Reference proteome</keyword>
<dbReference type="GO" id="GO:0003700">
    <property type="term" value="F:DNA-binding transcription factor activity"/>
    <property type="evidence" value="ECO:0007669"/>
    <property type="project" value="TreeGrafter"/>
</dbReference>
<dbReference type="PANTHER" id="PTHR30055:SF234">
    <property type="entry name" value="HTH-TYPE TRANSCRIPTIONAL REGULATOR BETI"/>
    <property type="match status" value="1"/>
</dbReference>
<evidence type="ECO:0000256" key="4">
    <source>
        <dbReference type="PROSITE-ProRule" id="PRU00335"/>
    </source>
</evidence>
<evidence type="ECO:0000256" key="2">
    <source>
        <dbReference type="ARBA" id="ARBA00023125"/>
    </source>
</evidence>
<dbReference type="InterPro" id="IPR050109">
    <property type="entry name" value="HTH-type_TetR-like_transc_reg"/>
</dbReference>
<dbReference type="AlphaFoldDB" id="A0A6M6JS97"/>